<dbReference type="Gene3D" id="3.40.30.10">
    <property type="entry name" value="Glutaredoxin"/>
    <property type="match status" value="1"/>
</dbReference>
<dbReference type="CDD" id="cd02947">
    <property type="entry name" value="TRX_family"/>
    <property type="match status" value="1"/>
</dbReference>
<keyword evidence="6" id="KW-0676">Redox-active center</keyword>
<evidence type="ECO:0000259" key="8">
    <source>
        <dbReference type="PROSITE" id="PS51352"/>
    </source>
</evidence>
<reference evidence="9" key="2">
    <citation type="journal article" date="2022" name="BMC Genomics">
        <title>Comparative genome analysis of mycobacteria focusing on tRNA and non-coding RNA.</title>
        <authorList>
            <person name="Behra P.R.K."/>
            <person name="Pettersson B.M.F."/>
            <person name="Ramesh M."/>
            <person name="Das S."/>
            <person name="Dasgupta S."/>
            <person name="Kirsebom L.A."/>
        </authorList>
    </citation>
    <scope>NUCLEOTIDE SEQUENCE</scope>
    <source>
        <strain evidence="9">DSM 44242</strain>
    </source>
</reference>
<gene>
    <name evidence="9" type="primary">trxA</name>
    <name evidence="9" type="ORF">H5P34_32650</name>
</gene>
<dbReference type="PRINTS" id="PR00421">
    <property type="entry name" value="THIOREDOXIN"/>
</dbReference>
<dbReference type="NCBIfam" id="TIGR01068">
    <property type="entry name" value="thioredoxin"/>
    <property type="match status" value="1"/>
</dbReference>
<feature type="domain" description="Thioredoxin" evidence="8">
    <location>
        <begin position="1"/>
        <end position="105"/>
    </location>
</feature>
<dbReference type="InterPro" id="IPR017937">
    <property type="entry name" value="Thioredoxin_CS"/>
</dbReference>
<dbReference type="PROSITE" id="PS51352">
    <property type="entry name" value="THIOREDOXIN_2"/>
    <property type="match status" value="1"/>
</dbReference>
<dbReference type="GO" id="GO:0015035">
    <property type="term" value="F:protein-disulfide reductase activity"/>
    <property type="evidence" value="ECO:0007669"/>
    <property type="project" value="UniProtKB-UniRule"/>
</dbReference>
<evidence type="ECO:0000256" key="5">
    <source>
        <dbReference type="ARBA" id="ARBA00023157"/>
    </source>
</evidence>
<comment type="similarity">
    <text evidence="2">Belongs to the thioredoxin family.</text>
</comment>
<proteinExistence type="inferred from homology"/>
<dbReference type="EMBL" id="JACKVC010000034">
    <property type="protein sequence ID" value="MCV7392811.1"/>
    <property type="molecule type" value="Genomic_DNA"/>
</dbReference>
<dbReference type="RefSeq" id="WP_036444800.1">
    <property type="nucleotide sequence ID" value="NZ_JACKVC010000034.1"/>
</dbReference>
<dbReference type="PANTHER" id="PTHR45663:SF40">
    <property type="entry name" value="THIOREDOXIN 2"/>
    <property type="match status" value="1"/>
</dbReference>
<reference evidence="9" key="1">
    <citation type="submission" date="2020-07" db="EMBL/GenBank/DDBJ databases">
        <authorList>
            <person name="Pettersson B.M.F."/>
            <person name="Behra P.R.K."/>
            <person name="Ramesh M."/>
            <person name="Das S."/>
            <person name="Dasgupta S."/>
            <person name="Kirsebom L.A."/>
        </authorList>
    </citation>
    <scope>NUCLEOTIDE SEQUENCE</scope>
    <source>
        <strain evidence="9">DSM 44242</strain>
    </source>
</reference>
<evidence type="ECO:0000256" key="6">
    <source>
        <dbReference type="ARBA" id="ARBA00023284"/>
    </source>
</evidence>
<evidence type="ECO:0000256" key="4">
    <source>
        <dbReference type="ARBA" id="ARBA00022982"/>
    </source>
</evidence>
<evidence type="ECO:0000313" key="10">
    <source>
        <dbReference type="Proteomes" id="UP001141659"/>
    </source>
</evidence>
<evidence type="ECO:0000256" key="2">
    <source>
        <dbReference type="ARBA" id="ARBA00008987"/>
    </source>
</evidence>
<comment type="function">
    <text evidence="1">Participates in various redox reactions through the reversible oxidation of its active center dithiol to a disulfide and catalyzes dithiol-disulfide exchange reactions.</text>
</comment>
<comment type="caution">
    <text evidence="9">The sequence shown here is derived from an EMBL/GenBank/DDBJ whole genome shotgun (WGS) entry which is preliminary data.</text>
</comment>
<dbReference type="PANTHER" id="PTHR45663">
    <property type="entry name" value="GEO12009P1"/>
    <property type="match status" value="1"/>
</dbReference>
<dbReference type="Pfam" id="PF00085">
    <property type="entry name" value="Thioredoxin"/>
    <property type="match status" value="1"/>
</dbReference>
<dbReference type="Proteomes" id="UP001141659">
    <property type="component" value="Unassembled WGS sequence"/>
</dbReference>
<dbReference type="GO" id="GO:0005829">
    <property type="term" value="C:cytosol"/>
    <property type="evidence" value="ECO:0007669"/>
    <property type="project" value="TreeGrafter"/>
</dbReference>
<accession>A0AAW5TF67</accession>
<dbReference type="PROSITE" id="PS00194">
    <property type="entry name" value="THIOREDOXIN_1"/>
    <property type="match status" value="1"/>
</dbReference>
<dbReference type="InterPro" id="IPR036249">
    <property type="entry name" value="Thioredoxin-like_sf"/>
</dbReference>
<name>A0AAW5TF67_9MYCO</name>
<evidence type="ECO:0000256" key="3">
    <source>
        <dbReference type="ARBA" id="ARBA00022448"/>
    </source>
</evidence>
<organism evidence="9 10">
    <name type="scientific">Mycolicibacterium porcinum</name>
    <dbReference type="NCBI Taxonomy" id="39693"/>
    <lineage>
        <taxon>Bacteria</taxon>
        <taxon>Bacillati</taxon>
        <taxon>Actinomycetota</taxon>
        <taxon>Actinomycetes</taxon>
        <taxon>Mycobacteriales</taxon>
        <taxon>Mycobacteriaceae</taxon>
        <taxon>Mycolicibacterium</taxon>
    </lineage>
</organism>
<dbReference type="InterPro" id="IPR013766">
    <property type="entry name" value="Thioredoxin_domain"/>
</dbReference>
<keyword evidence="4" id="KW-0249">Electron transport</keyword>
<dbReference type="FunFam" id="3.40.30.10:FF:000155">
    <property type="entry name" value="Thioredoxin"/>
    <property type="match status" value="1"/>
</dbReference>
<dbReference type="AlphaFoldDB" id="A0AAW5TF67"/>
<keyword evidence="3" id="KW-0813">Transport</keyword>
<keyword evidence="5" id="KW-1015">Disulfide bond</keyword>
<dbReference type="InterPro" id="IPR005746">
    <property type="entry name" value="Thioredoxin"/>
</dbReference>
<evidence type="ECO:0000256" key="1">
    <source>
        <dbReference type="ARBA" id="ARBA00003318"/>
    </source>
</evidence>
<protein>
    <recommendedName>
        <fullName evidence="7">Thioredoxin</fullName>
    </recommendedName>
</protein>
<dbReference type="SUPFAM" id="SSF52833">
    <property type="entry name" value="Thioredoxin-like"/>
    <property type="match status" value="1"/>
</dbReference>
<sequence length="127" mass="13845">MTTRNIGYADFESTIRDNDIVLVDFWASWCGPCRAFAPIFERSAASHPEIVHAKVDTEQENELAALMDVRSIPTIAAFREGVLVFSQPGVLPPAALEDLISQVAALDMDQVRATIAARKAESPSRAS</sequence>
<evidence type="ECO:0000313" key="9">
    <source>
        <dbReference type="EMBL" id="MCV7392811.1"/>
    </source>
</evidence>
<evidence type="ECO:0000256" key="7">
    <source>
        <dbReference type="NCBIfam" id="TIGR01068"/>
    </source>
</evidence>